<evidence type="ECO:0000313" key="17">
    <source>
        <dbReference type="EMBL" id="AMM33979.1"/>
    </source>
</evidence>
<dbReference type="InterPro" id="IPR023346">
    <property type="entry name" value="Lysozyme-like_dom_sf"/>
</dbReference>
<sequence>MASGKNPVFDTATTLGKILAFLGVSAVCGVLVAGLLVPAAAVTGSAANGSVQFFDSLPSELTVEPPGQVTKILAADGSQIATLFSENRTKVSLDQMSPYIKDGIVAIEDYRFYEHGGVDTTGILRALAANFRGGRQGASTLTQQYVNNVINENLVAQGKADEVLLNGLNKGVGDKLREMKLAIALEKKFSKDQILEGYLNIVFFNANAYGIEAASQYFFSTDAKSLTLPQAALLAGLVNSPSMYDPIAHPEASKKRRDLVLDAMLQHGKINQKQHDDAVATPVKTKVNPPKQGCPYAQTAQYFCDYVLHQILNDPAYGADEKERTARIMRGGLTIKTTLDPRLQAPAQQQVDATAGDNPLKWAASLVTVQPGTGKIVSMAQNSRMLEGQGSSFVTSYNVNVERSDPSGNALGGAGGMQPGSTMKPVTLTAWLNEGKSTNAIVNAAQRRYPKSFPWKTTCTPVVGWYDDTVEGSTDLQNDEPNWYRPMTVREGIYQSINTATFASAAGLNDFCDIQRAADALGMHDGEGNGKKLDLHTLGNLLGGMNVAPLTMASAFATFAADGTYCTPISITDVTDAQGKRIGGQAPTCQQNAIKPEVARAATNVLQDVLTKGSGYNIKDASGQTIKLPYPDAAKTGTNNYNNQTWVVGYTKGLATASFFGEALKDPASSTIGRDITINGRFYKSVDGAFIAGPQWAYFMQKAAPLYDNGAFEAPPQNLISGANTGSTPASSQQGGQQQNAQQPAPQPVQPPAQAPQPAPAPAPVKGKGKG</sequence>
<accession>A0A127A3G9</accession>
<comment type="catalytic activity">
    <reaction evidence="13">
        <text>[GlcNAc-(1-&gt;4)-Mur2Ac(oyl-L-Ala-gamma-D-Glu-L-Lys-D-Ala-D-Ala)](n)-di-trans,octa-cis-undecaprenyl diphosphate + beta-D-GlcNAc-(1-&gt;4)-Mur2Ac(oyl-L-Ala-gamma-D-Glu-L-Lys-D-Ala-D-Ala)-di-trans,octa-cis-undecaprenyl diphosphate = [GlcNAc-(1-&gt;4)-Mur2Ac(oyl-L-Ala-gamma-D-Glu-L-Lys-D-Ala-D-Ala)](n+1)-di-trans,octa-cis-undecaprenyl diphosphate + di-trans,octa-cis-undecaprenyl diphosphate + H(+)</text>
        <dbReference type="Rhea" id="RHEA:23708"/>
        <dbReference type="Rhea" id="RHEA-COMP:9602"/>
        <dbReference type="Rhea" id="RHEA-COMP:9603"/>
        <dbReference type="ChEBI" id="CHEBI:15378"/>
        <dbReference type="ChEBI" id="CHEBI:58405"/>
        <dbReference type="ChEBI" id="CHEBI:60033"/>
        <dbReference type="ChEBI" id="CHEBI:78435"/>
        <dbReference type="EC" id="2.4.99.28"/>
    </reaction>
</comment>
<feature type="compositionally biased region" description="Low complexity" evidence="14">
    <location>
        <begin position="729"/>
        <end position="744"/>
    </location>
</feature>
<organism evidence="17 18">
    <name type="scientific">Sinomonas atrocyanea</name>
    <dbReference type="NCBI Taxonomy" id="37927"/>
    <lineage>
        <taxon>Bacteria</taxon>
        <taxon>Bacillati</taxon>
        <taxon>Actinomycetota</taxon>
        <taxon>Actinomycetes</taxon>
        <taxon>Micrococcales</taxon>
        <taxon>Micrococcaceae</taxon>
        <taxon>Sinomonas</taxon>
    </lineage>
</organism>
<feature type="domain" description="Glycosyl transferase family 51" evidence="16">
    <location>
        <begin position="77"/>
        <end position="264"/>
    </location>
</feature>
<feature type="region of interest" description="Disordered" evidence="14">
    <location>
        <begin position="717"/>
        <end position="771"/>
    </location>
</feature>
<dbReference type="GO" id="GO:0008360">
    <property type="term" value="P:regulation of cell shape"/>
    <property type="evidence" value="ECO:0007669"/>
    <property type="project" value="UniProtKB-KW"/>
</dbReference>
<keyword evidence="8" id="KW-0133">Cell shape</keyword>
<name>A0A127A3G9_9MICC</name>
<evidence type="ECO:0000256" key="11">
    <source>
        <dbReference type="ARBA" id="ARBA00023316"/>
    </source>
</evidence>
<evidence type="ECO:0000256" key="12">
    <source>
        <dbReference type="ARBA" id="ARBA00034000"/>
    </source>
</evidence>
<evidence type="ECO:0000256" key="8">
    <source>
        <dbReference type="ARBA" id="ARBA00022960"/>
    </source>
</evidence>
<feature type="compositionally biased region" description="Pro residues" evidence="14">
    <location>
        <begin position="745"/>
        <end position="763"/>
    </location>
</feature>
<evidence type="ECO:0000256" key="6">
    <source>
        <dbReference type="ARBA" id="ARBA00022679"/>
    </source>
</evidence>
<evidence type="ECO:0000256" key="2">
    <source>
        <dbReference type="ARBA" id="ARBA00007739"/>
    </source>
</evidence>
<dbReference type="GO" id="GO:0009002">
    <property type="term" value="F:serine-type D-Ala-D-Ala carboxypeptidase activity"/>
    <property type="evidence" value="ECO:0007669"/>
    <property type="project" value="UniProtKB-EC"/>
</dbReference>
<evidence type="ECO:0000256" key="3">
    <source>
        <dbReference type="ARBA" id="ARBA00022645"/>
    </source>
</evidence>
<dbReference type="KEGG" id="satk:SA2016_3316"/>
<evidence type="ECO:0000256" key="1">
    <source>
        <dbReference type="ARBA" id="ARBA00007090"/>
    </source>
</evidence>
<dbReference type="FunFam" id="1.10.3810.10:FF:000001">
    <property type="entry name" value="Penicillin-binding protein 1A"/>
    <property type="match status" value="1"/>
</dbReference>
<evidence type="ECO:0000256" key="4">
    <source>
        <dbReference type="ARBA" id="ARBA00022670"/>
    </source>
</evidence>
<keyword evidence="9" id="KW-0573">Peptidoglycan synthesis</keyword>
<dbReference type="Gene3D" id="1.10.3810.10">
    <property type="entry name" value="Biosynthetic peptidoglycan transglycosylase-like"/>
    <property type="match status" value="1"/>
</dbReference>
<dbReference type="Gene3D" id="3.40.710.10">
    <property type="entry name" value="DD-peptidase/beta-lactamase superfamily"/>
    <property type="match status" value="1"/>
</dbReference>
<evidence type="ECO:0000256" key="14">
    <source>
        <dbReference type="SAM" id="MobiDB-lite"/>
    </source>
</evidence>
<comment type="catalytic activity">
    <reaction evidence="12">
        <text>Preferential cleavage: (Ac)2-L-Lys-D-Ala-|-D-Ala. Also transpeptidation of peptidyl-alanyl moieties that are N-acyl substituents of D-alanine.</text>
        <dbReference type="EC" id="3.4.16.4"/>
    </reaction>
</comment>
<dbReference type="GO" id="GO:0008658">
    <property type="term" value="F:penicillin binding"/>
    <property type="evidence" value="ECO:0007669"/>
    <property type="project" value="InterPro"/>
</dbReference>
<gene>
    <name evidence="17" type="ORF">SA2016_3316</name>
</gene>
<dbReference type="GO" id="GO:0009252">
    <property type="term" value="P:peptidoglycan biosynthetic process"/>
    <property type="evidence" value="ECO:0007669"/>
    <property type="project" value="UniProtKB-KW"/>
</dbReference>
<dbReference type="AlphaFoldDB" id="A0A127A3G9"/>
<evidence type="ECO:0000313" key="18">
    <source>
        <dbReference type="Proteomes" id="UP000070134"/>
    </source>
</evidence>
<keyword evidence="4" id="KW-0645">Protease</keyword>
<evidence type="ECO:0000259" key="15">
    <source>
        <dbReference type="Pfam" id="PF00905"/>
    </source>
</evidence>
<dbReference type="RefSeq" id="WP_066500154.1">
    <property type="nucleotide sequence ID" value="NZ_BJMO01000009.1"/>
</dbReference>
<dbReference type="Pfam" id="PF00912">
    <property type="entry name" value="Transgly"/>
    <property type="match status" value="1"/>
</dbReference>
<keyword evidence="6" id="KW-0808">Transferase</keyword>
<evidence type="ECO:0000256" key="9">
    <source>
        <dbReference type="ARBA" id="ARBA00022984"/>
    </source>
</evidence>
<dbReference type="SUPFAM" id="SSF53955">
    <property type="entry name" value="Lysozyme-like"/>
    <property type="match status" value="1"/>
</dbReference>
<dbReference type="OrthoDB" id="9766909at2"/>
<dbReference type="PANTHER" id="PTHR32282">
    <property type="entry name" value="BINDING PROTEIN TRANSPEPTIDASE, PUTATIVE-RELATED"/>
    <property type="match status" value="1"/>
</dbReference>
<dbReference type="PATRIC" id="fig|37927.3.peg.3404"/>
<evidence type="ECO:0000259" key="16">
    <source>
        <dbReference type="Pfam" id="PF00912"/>
    </source>
</evidence>
<keyword evidence="18" id="KW-1185">Reference proteome</keyword>
<protein>
    <submittedName>
        <fullName evidence="17">Uncharacterized protein</fullName>
    </submittedName>
</protein>
<keyword evidence="10" id="KW-0511">Multifunctional enzyme</keyword>
<dbReference type="GO" id="GO:0030288">
    <property type="term" value="C:outer membrane-bounded periplasmic space"/>
    <property type="evidence" value="ECO:0007669"/>
    <property type="project" value="TreeGrafter"/>
</dbReference>
<dbReference type="InterPro" id="IPR036950">
    <property type="entry name" value="PBP_transglycosylase"/>
</dbReference>
<comment type="similarity">
    <text evidence="1">In the C-terminal section; belongs to the transpeptidase family.</text>
</comment>
<dbReference type="Proteomes" id="UP000070134">
    <property type="component" value="Chromosome"/>
</dbReference>
<evidence type="ECO:0000256" key="13">
    <source>
        <dbReference type="ARBA" id="ARBA00049902"/>
    </source>
</evidence>
<dbReference type="GO" id="GO:0008955">
    <property type="term" value="F:peptidoglycan glycosyltransferase activity"/>
    <property type="evidence" value="ECO:0007669"/>
    <property type="project" value="UniProtKB-EC"/>
</dbReference>
<dbReference type="GO" id="GO:0071555">
    <property type="term" value="P:cell wall organization"/>
    <property type="evidence" value="ECO:0007669"/>
    <property type="project" value="UniProtKB-KW"/>
</dbReference>
<dbReference type="SUPFAM" id="SSF56601">
    <property type="entry name" value="beta-lactamase/transpeptidase-like"/>
    <property type="match status" value="1"/>
</dbReference>
<dbReference type="InterPro" id="IPR001264">
    <property type="entry name" value="Glyco_trans_51"/>
</dbReference>
<comment type="similarity">
    <text evidence="2">In the N-terminal section; belongs to the glycosyltransferase 51 family.</text>
</comment>
<dbReference type="STRING" id="37927.SA2016_3316"/>
<dbReference type="EMBL" id="CP014518">
    <property type="protein sequence ID" value="AMM33979.1"/>
    <property type="molecule type" value="Genomic_DNA"/>
</dbReference>
<proteinExistence type="inferred from homology"/>
<feature type="domain" description="Penicillin-binding protein transpeptidase" evidence="15">
    <location>
        <begin position="365"/>
        <end position="653"/>
    </location>
</feature>
<evidence type="ECO:0000256" key="7">
    <source>
        <dbReference type="ARBA" id="ARBA00022801"/>
    </source>
</evidence>
<keyword evidence="7" id="KW-0378">Hydrolase</keyword>
<dbReference type="InterPro" id="IPR001460">
    <property type="entry name" value="PCN-bd_Tpept"/>
</dbReference>
<keyword evidence="11" id="KW-0961">Cell wall biogenesis/degradation</keyword>
<keyword evidence="5" id="KW-0328">Glycosyltransferase</keyword>
<feature type="compositionally biased region" description="Polar residues" evidence="14">
    <location>
        <begin position="718"/>
        <end position="728"/>
    </location>
</feature>
<evidence type="ECO:0000256" key="5">
    <source>
        <dbReference type="ARBA" id="ARBA00022676"/>
    </source>
</evidence>
<dbReference type="GO" id="GO:0006508">
    <property type="term" value="P:proteolysis"/>
    <property type="evidence" value="ECO:0007669"/>
    <property type="project" value="UniProtKB-KW"/>
</dbReference>
<dbReference type="Pfam" id="PF00905">
    <property type="entry name" value="Transpeptidase"/>
    <property type="match status" value="1"/>
</dbReference>
<evidence type="ECO:0000256" key="10">
    <source>
        <dbReference type="ARBA" id="ARBA00023268"/>
    </source>
</evidence>
<dbReference type="InterPro" id="IPR050396">
    <property type="entry name" value="Glycosyltr_51/Transpeptidase"/>
</dbReference>
<reference evidence="17 18" key="1">
    <citation type="submission" date="2016-02" db="EMBL/GenBank/DDBJ databases">
        <title>Complete genome of Sinomonas atrocyanea KCTC 3377.</title>
        <authorList>
            <person name="Kim K.M."/>
        </authorList>
    </citation>
    <scope>NUCLEOTIDE SEQUENCE [LARGE SCALE GENOMIC DNA]</scope>
    <source>
        <strain evidence="17 18">KCTC 3377</strain>
    </source>
</reference>
<keyword evidence="3" id="KW-0121">Carboxypeptidase</keyword>
<dbReference type="InterPro" id="IPR012338">
    <property type="entry name" value="Beta-lactam/transpept-like"/>
</dbReference>
<dbReference type="PANTHER" id="PTHR32282:SF33">
    <property type="entry name" value="PEPTIDOGLYCAN GLYCOSYLTRANSFERASE"/>
    <property type="match status" value="1"/>
</dbReference>